<feature type="binding site" evidence="7">
    <location>
        <position position="114"/>
    </location>
    <ligand>
        <name>Fe cation</name>
        <dbReference type="ChEBI" id="CHEBI:24875"/>
    </ligand>
</feature>
<dbReference type="RefSeq" id="WP_183043048.1">
    <property type="nucleotide sequence ID" value="NZ_CACTJB010000003.1"/>
</dbReference>
<dbReference type="GO" id="GO:0016787">
    <property type="term" value="F:hydrolase activity"/>
    <property type="evidence" value="ECO:0007669"/>
    <property type="project" value="UniProtKB-KW"/>
</dbReference>
<dbReference type="Proteomes" id="UP000560980">
    <property type="component" value="Unassembled WGS sequence"/>
</dbReference>
<feature type="domain" description="Gcp-like" evidence="8">
    <location>
        <begin position="24"/>
        <end position="301"/>
    </location>
</feature>
<dbReference type="GO" id="GO:0002949">
    <property type="term" value="P:tRNA threonylcarbamoyladenosine modification"/>
    <property type="evidence" value="ECO:0007669"/>
    <property type="project" value="UniProtKB-UniRule"/>
</dbReference>
<gene>
    <name evidence="7 9" type="primary">tsaD</name>
    <name evidence="9" type="ORF">SISI_0280</name>
</gene>
<dbReference type="PANTHER" id="PTHR11735:SF6">
    <property type="entry name" value="TRNA N6-ADENOSINE THREONYLCARBAMOYLTRANSFERASE, MITOCHONDRIAL"/>
    <property type="match status" value="1"/>
</dbReference>
<comment type="subcellular location">
    <subcellularLocation>
        <location evidence="7">Cytoplasm</location>
    </subcellularLocation>
</comment>
<feature type="binding site" evidence="7">
    <location>
        <position position="179"/>
    </location>
    <ligand>
        <name>substrate</name>
    </ligand>
</feature>
<comment type="cofactor">
    <cofactor evidence="7">
        <name>Fe(2+)</name>
        <dbReference type="ChEBI" id="CHEBI:29033"/>
    </cofactor>
    <text evidence="7">Binds 1 Fe(2+) ion per subunit.</text>
</comment>
<dbReference type="GO" id="GO:0005737">
    <property type="term" value="C:cytoplasm"/>
    <property type="evidence" value="ECO:0007669"/>
    <property type="project" value="UniProtKB-SubCell"/>
</dbReference>
<dbReference type="EMBL" id="CACTJB010000003">
    <property type="protein sequence ID" value="CAA3710275.1"/>
    <property type="molecule type" value="Genomic_DNA"/>
</dbReference>
<evidence type="ECO:0000256" key="6">
    <source>
        <dbReference type="ARBA" id="ARBA00048117"/>
    </source>
</evidence>
<feature type="binding site" evidence="7">
    <location>
        <begin position="133"/>
        <end position="137"/>
    </location>
    <ligand>
        <name>substrate</name>
    </ligand>
</feature>
<dbReference type="InterPro" id="IPR017861">
    <property type="entry name" value="KAE1/TsaD"/>
</dbReference>
<comment type="caution">
    <text evidence="9">The sequence shown here is derived from an EMBL/GenBank/DDBJ whole genome shotgun (WGS) entry which is preliminary data.</text>
</comment>
<dbReference type="NCBIfam" id="TIGR03723">
    <property type="entry name" value="T6A_TsaD_YgjD"/>
    <property type="match status" value="1"/>
</dbReference>
<dbReference type="AlphaFoldDB" id="A0A6S6RZA8"/>
<dbReference type="InterPro" id="IPR043129">
    <property type="entry name" value="ATPase_NBD"/>
</dbReference>
<comment type="caution">
    <text evidence="7">Lacks conserved residue(s) required for the propagation of feature annotation.</text>
</comment>
<proteinExistence type="inferred from homology"/>
<keyword evidence="7" id="KW-0963">Cytoplasm</keyword>
<reference evidence="9 10" key="1">
    <citation type="submission" date="2019-12" db="EMBL/GenBank/DDBJ databases">
        <authorList>
            <person name="Santos-Garcia D."/>
            <person name="Santos-Garcia D."/>
            <person name="Santos-Garcia D."/>
        </authorList>
    </citation>
    <scope>NUCLEOTIDE SEQUENCE [LARGE SCALE GENOMIC DNA]</scope>
    <source>
        <strain evidence="9">SiSi</strain>
    </source>
</reference>
<evidence type="ECO:0000256" key="5">
    <source>
        <dbReference type="ARBA" id="ARBA00023315"/>
    </source>
</evidence>
<comment type="function">
    <text evidence="7">Required for the formation of a threonylcarbamoyl group on adenosine at position 37 (t(6)A37) in tRNAs that read codons beginning with adenine. Is involved in the transfer of the threonylcarbamoyl moiety of threonylcarbamoyl-AMP (TC-AMP) to the N6 group of A37, together with TsaE and TsaB. TsaD likely plays a direct catalytic role in this reaction.</text>
</comment>
<dbReference type="SUPFAM" id="SSF53067">
    <property type="entry name" value="Actin-like ATPase domain"/>
    <property type="match status" value="1"/>
</dbReference>
<evidence type="ECO:0000256" key="7">
    <source>
        <dbReference type="HAMAP-Rule" id="MF_01445"/>
    </source>
</evidence>
<dbReference type="EC" id="2.3.1.234" evidence="7"/>
<name>A0A6S6RZA8_9GAMM</name>
<dbReference type="GO" id="GO:0061711">
    <property type="term" value="F:tRNA N(6)-L-threonylcarbamoyladenine synthase activity"/>
    <property type="evidence" value="ECO:0007669"/>
    <property type="project" value="UniProtKB-EC"/>
</dbReference>
<evidence type="ECO:0000256" key="2">
    <source>
        <dbReference type="ARBA" id="ARBA00022694"/>
    </source>
</evidence>
<evidence type="ECO:0000259" key="8">
    <source>
        <dbReference type="Pfam" id="PF00814"/>
    </source>
</evidence>
<dbReference type="Gene3D" id="3.30.420.40">
    <property type="match status" value="2"/>
</dbReference>
<dbReference type="HAMAP" id="MF_01445">
    <property type="entry name" value="TsaD"/>
    <property type="match status" value="1"/>
</dbReference>
<evidence type="ECO:0000256" key="4">
    <source>
        <dbReference type="ARBA" id="ARBA00023004"/>
    </source>
</evidence>
<keyword evidence="1 7" id="KW-0808">Transferase</keyword>
<keyword evidence="9" id="KW-0378">Hydrolase</keyword>
<dbReference type="PRINTS" id="PR00789">
    <property type="entry name" value="OSIALOPTASE"/>
</dbReference>
<keyword evidence="5 7" id="KW-0012">Acyltransferase</keyword>
<keyword evidence="2 7" id="KW-0819">tRNA processing</keyword>
<feature type="binding site" evidence="7">
    <location>
        <position position="166"/>
    </location>
    <ligand>
        <name>substrate</name>
    </ligand>
</feature>
<feature type="binding site" evidence="7">
    <location>
        <position position="294"/>
    </location>
    <ligand>
        <name>Fe cation</name>
        <dbReference type="ChEBI" id="CHEBI:24875"/>
    </ligand>
</feature>
<dbReference type="GO" id="GO:0005506">
    <property type="term" value="F:iron ion binding"/>
    <property type="evidence" value="ECO:0007669"/>
    <property type="project" value="UniProtKB-UniRule"/>
</dbReference>
<sequence>MIILGIETSCDDTCIALYNTKSGLIANKKYTQPIHTIFGGVIPKFSSIYHLNKLIPIMKSLLLNLKLSPNNITAIAFTVGPGLYNSLLIGAYVAYSISYTLKIPILGINHLEGHIFSAMLNKKKPEFPFISLLISGGHTQLIDVQNIGHYKIIGQSKDDSLGETFDKISKLLNLSYPGGKKLSHLACFGKIKPQIFSKILGTNITFSFSGIKTYILNYLKQLTNKKKANLAKSFEGYILNMLSFKCYKALIKNGRSCLIISGGVSANNNIRKNILKQKFNNFTISYPKNLLCTDNAVMIAYLGALRITSGEKLNNKIILQPNWSIETLKYPLF</sequence>
<dbReference type="InterPro" id="IPR022450">
    <property type="entry name" value="TsaD"/>
</dbReference>
<accession>A0A6S6RZA8</accession>
<comment type="catalytic activity">
    <reaction evidence="6 7">
        <text>L-threonylcarbamoyladenylate + adenosine(37) in tRNA = N(6)-L-threonylcarbamoyladenosine(37) in tRNA + AMP + H(+)</text>
        <dbReference type="Rhea" id="RHEA:37059"/>
        <dbReference type="Rhea" id="RHEA-COMP:10162"/>
        <dbReference type="Rhea" id="RHEA-COMP:10163"/>
        <dbReference type="ChEBI" id="CHEBI:15378"/>
        <dbReference type="ChEBI" id="CHEBI:73682"/>
        <dbReference type="ChEBI" id="CHEBI:74411"/>
        <dbReference type="ChEBI" id="CHEBI:74418"/>
        <dbReference type="ChEBI" id="CHEBI:456215"/>
        <dbReference type="EC" id="2.3.1.234"/>
    </reaction>
</comment>
<feature type="binding site" evidence="7">
    <location>
        <position position="267"/>
    </location>
    <ligand>
        <name>substrate</name>
    </ligand>
</feature>
<dbReference type="Pfam" id="PF00814">
    <property type="entry name" value="TsaD"/>
    <property type="match status" value="1"/>
</dbReference>
<dbReference type="NCBIfam" id="TIGR00329">
    <property type="entry name" value="gcp_kae1"/>
    <property type="match status" value="1"/>
</dbReference>
<evidence type="ECO:0000256" key="1">
    <source>
        <dbReference type="ARBA" id="ARBA00022679"/>
    </source>
</evidence>
<keyword evidence="4 7" id="KW-0408">Iron</keyword>
<organism evidence="9 10">
    <name type="scientific">Candidatus Portiera aleyrodidarum</name>
    <name type="common">primary endosymbiont of Bemisia tabaci</name>
    <dbReference type="NCBI Taxonomy" id="91844"/>
    <lineage>
        <taxon>Bacteria</taxon>
        <taxon>Pseudomonadati</taxon>
        <taxon>Pseudomonadota</taxon>
        <taxon>Gammaproteobacteria</taxon>
        <taxon>Candidatus Johnevansiales</taxon>
        <taxon>Candidatus Johnevansiaceae</taxon>
        <taxon>Candidatus Portiera</taxon>
    </lineage>
</organism>
<feature type="binding site" evidence="7">
    <location>
        <position position="110"/>
    </location>
    <ligand>
        <name>Fe cation</name>
        <dbReference type="ChEBI" id="CHEBI:24875"/>
    </ligand>
</feature>
<evidence type="ECO:0000313" key="9">
    <source>
        <dbReference type="EMBL" id="CAA3710275.1"/>
    </source>
</evidence>
<protein>
    <recommendedName>
        <fullName evidence="7">tRNA N6-adenosine threonylcarbamoyltransferase</fullName>
        <ecNumber evidence="7">2.3.1.234</ecNumber>
    </recommendedName>
    <alternativeName>
        <fullName evidence="7">N6-L-threonylcarbamoyladenine synthase</fullName>
        <shortName evidence="7">t(6)A synthase</shortName>
    </alternativeName>
    <alternativeName>
        <fullName evidence="7">t(6)A37 threonylcarbamoyladenosine biosynthesis protein TsaD</fullName>
    </alternativeName>
    <alternativeName>
        <fullName evidence="7">tRNA threonylcarbamoyladenosine biosynthesis protein TsaD</fullName>
    </alternativeName>
</protein>
<dbReference type="PANTHER" id="PTHR11735">
    <property type="entry name" value="TRNA N6-ADENOSINE THREONYLCARBAMOYLTRANSFERASE"/>
    <property type="match status" value="1"/>
</dbReference>
<keyword evidence="3 7" id="KW-0479">Metal-binding</keyword>
<evidence type="ECO:0000256" key="3">
    <source>
        <dbReference type="ARBA" id="ARBA00022723"/>
    </source>
</evidence>
<dbReference type="InterPro" id="IPR000905">
    <property type="entry name" value="Gcp-like_dom"/>
</dbReference>
<comment type="similarity">
    <text evidence="7">Belongs to the KAE1 / TsaD family.</text>
</comment>
<evidence type="ECO:0000313" key="10">
    <source>
        <dbReference type="Proteomes" id="UP000560980"/>
    </source>
</evidence>